<dbReference type="Proteomes" id="UP001141259">
    <property type="component" value="Unassembled WGS sequence"/>
</dbReference>
<feature type="transmembrane region" description="Helical" evidence="1">
    <location>
        <begin position="40"/>
        <end position="65"/>
    </location>
</feature>
<dbReference type="RefSeq" id="WP_259629983.1">
    <property type="nucleotide sequence ID" value="NZ_JANYMP010000048.1"/>
</dbReference>
<dbReference type="EMBL" id="JANYMP010000048">
    <property type="protein sequence ID" value="MCS7484536.1"/>
    <property type="molecule type" value="Genomic_DNA"/>
</dbReference>
<proteinExistence type="predicted"/>
<feature type="transmembrane region" description="Helical" evidence="1">
    <location>
        <begin position="86"/>
        <end position="105"/>
    </location>
</feature>
<protein>
    <submittedName>
        <fullName evidence="2">Uncharacterized protein</fullName>
    </submittedName>
</protein>
<name>A0A9X2VX24_9PSEU</name>
<evidence type="ECO:0000313" key="2">
    <source>
        <dbReference type="EMBL" id="MCS7484536.1"/>
    </source>
</evidence>
<evidence type="ECO:0000313" key="3">
    <source>
        <dbReference type="Proteomes" id="UP001141259"/>
    </source>
</evidence>
<keyword evidence="1" id="KW-0472">Membrane</keyword>
<reference evidence="2" key="1">
    <citation type="submission" date="2022-08" db="EMBL/GenBank/DDBJ databases">
        <authorList>
            <person name="Tistechok S."/>
            <person name="Samborskyy M."/>
            <person name="Roman I."/>
        </authorList>
    </citation>
    <scope>NUCLEOTIDE SEQUENCE</scope>
    <source>
        <strain evidence="2">DSM 103496</strain>
    </source>
</reference>
<gene>
    <name evidence="2" type="ORF">NZH93_47570</name>
</gene>
<accession>A0A9X2VX24</accession>
<organism evidence="2 3">
    <name type="scientific">Umezawaea endophytica</name>
    <dbReference type="NCBI Taxonomy" id="1654476"/>
    <lineage>
        <taxon>Bacteria</taxon>
        <taxon>Bacillati</taxon>
        <taxon>Actinomycetota</taxon>
        <taxon>Actinomycetes</taxon>
        <taxon>Pseudonocardiales</taxon>
        <taxon>Pseudonocardiaceae</taxon>
        <taxon>Umezawaea</taxon>
    </lineage>
</organism>
<comment type="caution">
    <text evidence="2">The sequence shown here is derived from an EMBL/GenBank/DDBJ whole genome shotgun (WGS) entry which is preliminary data.</text>
</comment>
<feature type="transmembrane region" description="Helical" evidence="1">
    <location>
        <begin position="111"/>
        <end position="133"/>
    </location>
</feature>
<evidence type="ECO:0000256" key="1">
    <source>
        <dbReference type="SAM" id="Phobius"/>
    </source>
</evidence>
<feature type="transmembrane region" description="Helical" evidence="1">
    <location>
        <begin position="9"/>
        <end position="28"/>
    </location>
</feature>
<keyword evidence="3" id="KW-1185">Reference proteome</keyword>
<keyword evidence="1" id="KW-0812">Transmembrane</keyword>
<keyword evidence="1" id="KW-1133">Transmembrane helix</keyword>
<dbReference type="AlphaFoldDB" id="A0A9X2VX24"/>
<sequence length="139" mass="14942">MSFEEKRAWIYAVIALGVPVVYFAVVLGRLRDAAVADVAYVWPLLIATGAAMLLNMVATIAAGAASPKDVLPKDERDVGLDRRGEYVGFHVMSLVALVPLGLAMAGVEHFWIANAIYLAFVLSAFASAVVKIVGYRRGF</sequence>